<accession>A0A4R4XP81</accession>
<feature type="domain" description="HTH cro/C1-type" evidence="2">
    <location>
        <begin position="18"/>
        <end position="72"/>
    </location>
</feature>
<dbReference type="PANTHER" id="PTHR46797">
    <property type="entry name" value="HTH-TYPE TRANSCRIPTIONAL REGULATOR"/>
    <property type="match status" value="1"/>
</dbReference>
<dbReference type="InterPro" id="IPR010982">
    <property type="entry name" value="Lambda_DNA-bd_dom_sf"/>
</dbReference>
<dbReference type="OrthoDB" id="5114244at2"/>
<evidence type="ECO:0000256" key="1">
    <source>
        <dbReference type="ARBA" id="ARBA00023125"/>
    </source>
</evidence>
<dbReference type="Pfam" id="PF07883">
    <property type="entry name" value="Cupin_2"/>
    <property type="match status" value="1"/>
</dbReference>
<keyword evidence="1" id="KW-0238">DNA-binding</keyword>
<reference evidence="3 4" key="1">
    <citation type="submission" date="2019-03" db="EMBL/GenBank/DDBJ databases">
        <title>Draft genome sequences of novel Actinobacteria.</title>
        <authorList>
            <person name="Sahin N."/>
            <person name="Ay H."/>
            <person name="Saygin H."/>
        </authorList>
    </citation>
    <scope>NUCLEOTIDE SEQUENCE [LARGE SCALE GENOMIC DNA]</scope>
    <source>
        <strain evidence="3 4">7K502</strain>
    </source>
</reference>
<dbReference type="CDD" id="cd02209">
    <property type="entry name" value="cupin_XRE_C"/>
    <property type="match status" value="1"/>
</dbReference>
<organism evidence="3 4">
    <name type="scientific">Saccharopolyspora elongata</name>
    <dbReference type="NCBI Taxonomy" id="2530387"/>
    <lineage>
        <taxon>Bacteria</taxon>
        <taxon>Bacillati</taxon>
        <taxon>Actinomycetota</taxon>
        <taxon>Actinomycetes</taxon>
        <taxon>Pseudonocardiales</taxon>
        <taxon>Pseudonocardiaceae</taxon>
        <taxon>Saccharopolyspora</taxon>
    </lineage>
</organism>
<proteinExistence type="predicted"/>
<comment type="caution">
    <text evidence="3">The sequence shown here is derived from an EMBL/GenBank/DDBJ whole genome shotgun (WGS) entry which is preliminary data.</text>
</comment>
<dbReference type="Proteomes" id="UP000294947">
    <property type="component" value="Unassembled WGS sequence"/>
</dbReference>
<keyword evidence="4" id="KW-1185">Reference proteome</keyword>
<dbReference type="Pfam" id="PF13560">
    <property type="entry name" value="HTH_31"/>
    <property type="match status" value="1"/>
</dbReference>
<dbReference type="SUPFAM" id="SSF51182">
    <property type="entry name" value="RmlC-like cupins"/>
    <property type="match status" value="1"/>
</dbReference>
<dbReference type="PANTHER" id="PTHR46797:SF1">
    <property type="entry name" value="METHYLPHOSPHONATE SYNTHASE"/>
    <property type="match status" value="1"/>
</dbReference>
<dbReference type="CDD" id="cd00093">
    <property type="entry name" value="HTH_XRE"/>
    <property type="match status" value="1"/>
</dbReference>
<dbReference type="AlphaFoldDB" id="A0A4R4XP81"/>
<dbReference type="InterPro" id="IPR011051">
    <property type="entry name" value="RmlC_Cupin_sf"/>
</dbReference>
<evidence type="ECO:0000313" key="3">
    <source>
        <dbReference type="EMBL" id="TDD32890.1"/>
    </source>
</evidence>
<dbReference type="GO" id="GO:0003677">
    <property type="term" value="F:DNA binding"/>
    <property type="evidence" value="ECO:0007669"/>
    <property type="project" value="UniProtKB-KW"/>
</dbReference>
<dbReference type="GO" id="GO:0005829">
    <property type="term" value="C:cytosol"/>
    <property type="evidence" value="ECO:0007669"/>
    <property type="project" value="TreeGrafter"/>
</dbReference>
<dbReference type="GO" id="GO:0003700">
    <property type="term" value="F:DNA-binding transcription factor activity"/>
    <property type="evidence" value="ECO:0007669"/>
    <property type="project" value="TreeGrafter"/>
</dbReference>
<dbReference type="Gene3D" id="1.10.260.40">
    <property type="entry name" value="lambda repressor-like DNA-binding domains"/>
    <property type="match status" value="1"/>
</dbReference>
<gene>
    <name evidence="3" type="ORF">E1288_46000</name>
</gene>
<dbReference type="SUPFAM" id="SSF47413">
    <property type="entry name" value="lambda repressor-like DNA-binding domains"/>
    <property type="match status" value="1"/>
</dbReference>
<dbReference type="InterPro" id="IPR013096">
    <property type="entry name" value="Cupin_2"/>
</dbReference>
<evidence type="ECO:0000313" key="4">
    <source>
        <dbReference type="Proteomes" id="UP000294947"/>
    </source>
</evidence>
<dbReference type="Gene3D" id="2.60.120.10">
    <property type="entry name" value="Jelly Rolls"/>
    <property type="match status" value="1"/>
</dbReference>
<protein>
    <submittedName>
        <fullName evidence="3">XRE family transcriptional regulator</fullName>
    </submittedName>
</protein>
<dbReference type="PROSITE" id="PS50943">
    <property type="entry name" value="HTH_CROC1"/>
    <property type="match status" value="1"/>
</dbReference>
<dbReference type="InterPro" id="IPR050807">
    <property type="entry name" value="TransReg_Diox_bact_type"/>
</dbReference>
<dbReference type="EMBL" id="SMKW01000184">
    <property type="protein sequence ID" value="TDD32890.1"/>
    <property type="molecule type" value="Genomic_DNA"/>
</dbReference>
<dbReference type="InterPro" id="IPR014710">
    <property type="entry name" value="RmlC-like_jellyroll"/>
</dbReference>
<name>A0A4R4XP81_9PSEU</name>
<dbReference type="SMART" id="SM00530">
    <property type="entry name" value="HTH_XRE"/>
    <property type="match status" value="1"/>
</dbReference>
<dbReference type="InterPro" id="IPR001387">
    <property type="entry name" value="Cro/C1-type_HTH"/>
</dbReference>
<evidence type="ECO:0000259" key="2">
    <source>
        <dbReference type="PROSITE" id="PS50943"/>
    </source>
</evidence>
<sequence>MQDVLDPGQTEKLIAQRLLEARHRRGWTLAEAAEANGVSVTHLSRLERGERQPSIGVLIQLAWSYGLPLGQLVGEEPQTACHVFRGGEAPLHDGPDYKYAALSGITGLNLLEAIRLELPGSSRTSRAAQHVGEEWLLVHSGRVRVEIGSESFDLEPGDAAHFDAQSPHRICNRGRARATVFIVSASSPARRGNGHK</sequence>